<dbReference type="InterPro" id="IPR000524">
    <property type="entry name" value="Tscrpt_reg_HTH_GntR"/>
</dbReference>
<dbReference type="SMART" id="SM00345">
    <property type="entry name" value="HTH_GNTR"/>
    <property type="match status" value="1"/>
</dbReference>
<dbReference type="InterPro" id="IPR008920">
    <property type="entry name" value="TF_FadR/GntR_C"/>
</dbReference>
<organism evidence="5 6">
    <name type="scientific">Rugosimonospora acidiphila</name>
    <dbReference type="NCBI Taxonomy" id="556531"/>
    <lineage>
        <taxon>Bacteria</taxon>
        <taxon>Bacillati</taxon>
        <taxon>Actinomycetota</taxon>
        <taxon>Actinomycetes</taxon>
        <taxon>Micromonosporales</taxon>
        <taxon>Micromonosporaceae</taxon>
        <taxon>Rugosimonospora</taxon>
    </lineage>
</organism>
<keyword evidence="2" id="KW-0238">DNA-binding</keyword>
<keyword evidence="3" id="KW-0804">Transcription</keyword>
<dbReference type="PROSITE" id="PS50949">
    <property type="entry name" value="HTH_GNTR"/>
    <property type="match status" value="1"/>
</dbReference>
<protein>
    <recommendedName>
        <fullName evidence="4">HTH gntR-type domain-containing protein</fullName>
    </recommendedName>
</protein>
<keyword evidence="1" id="KW-0805">Transcription regulation</keyword>
<name>A0ABP9SV50_9ACTN</name>
<dbReference type="Gene3D" id="1.10.10.10">
    <property type="entry name" value="Winged helix-like DNA-binding domain superfamily/Winged helix DNA-binding domain"/>
    <property type="match status" value="1"/>
</dbReference>
<dbReference type="Pfam" id="PF07729">
    <property type="entry name" value="FCD"/>
    <property type="match status" value="1"/>
</dbReference>
<comment type="caution">
    <text evidence="5">The sequence shown here is derived from an EMBL/GenBank/DDBJ whole genome shotgun (WGS) entry which is preliminary data.</text>
</comment>
<accession>A0ABP9SV50</accession>
<evidence type="ECO:0000313" key="6">
    <source>
        <dbReference type="Proteomes" id="UP001501570"/>
    </source>
</evidence>
<dbReference type="InterPro" id="IPR011711">
    <property type="entry name" value="GntR_C"/>
</dbReference>
<dbReference type="EMBL" id="BAABJQ010000049">
    <property type="protein sequence ID" value="GAA5201333.1"/>
    <property type="molecule type" value="Genomic_DNA"/>
</dbReference>
<sequence>MILDGELAPGDVLDQEALAAMLSLSTTPVREALRRLESERLIVSRAHRSTEVAPLSFETLEQTYAVRIVLDSMAVELAAVNATEEQIKEMRRCAKLPRQKDDPLARLQKNRAFHSAVYKACGNDMLIDILDSLWDISDRYRIVVLRNAPAAEAARSEHDAILDAIESGQRRKAGQLMREHMEKSLATITQLAQGK</sequence>
<dbReference type="Pfam" id="PF00392">
    <property type="entry name" value="GntR"/>
    <property type="match status" value="1"/>
</dbReference>
<dbReference type="Proteomes" id="UP001501570">
    <property type="component" value="Unassembled WGS sequence"/>
</dbReference>
<dbReference type="InterPro" id="IPR036390">
    <property type="entry name" value="WH_DNA-bd_sf"/>
</dbReference>
<dbReference type="PANTHER" id="PTHR43537">
    <property type="entry name" value="TRANSCRIPTIONAL REGULATOR, GNTR FAMILY"/>
    <property type="match status" value="1"/>
</dbReference>
<evidence type="ECO:0000313" key="5">
    <source>
        <dbReference type="EMBL" id="GAA5201333.1"/>
    </source>
</evidence>
<gene>
    <name evidence="5" type="ORF">GCM10023322_81120</name>
</gene>
<evidence type="ECO:0000256" key="3">
    <source>
        <dbReference type="ARBA" id="ARBA00023163"/>
    </source>
</evidence>
<dbReference type="SUPFAM" id="SSF46785">
    <property type="entry name" value="Winged helix' DNA-binding domain"/>
    <property type="match status" value="1"/>
</dbReference>
<keyword evidence="6" id="KW-1185">Reference proteome</keyword>
<dbReference type="InterPro" id="IPR036388">
    <property type="entry name" value="WH-like_DNA-bd_sf"/>
</dbReference>
<dbReference type="SUPFAM" id="SSF48008">
    <property type="entry name" value="GntR ligand-binding domain-like"/>
    <property type="match status" value="1"/>
</dbReference>
<feature type="domain" description="HTH gntR-type" evidence="4">
    <location>
        <begin position="1"/>
        <end position="55"/>
    </location>
</feature>
<dbReference type="PANTHER" id="PTHR43537:SF45">
    <property type="entry name" value="GNTR FAMILY REGULATORY PROTEIN"/>
    <property type="match status" value="1"/>
</dbReference>
<proteinExistence type="predicted"/>
<evidence type="ECO:0000256" key="1">
    <source>
        <dbReference type="ARBA" id="ARBA00023015"/>
    </source>
</evidence>
<evidence type="ECO:0000256" key="2">
    <source>
        <dbReference type="ARBA" id="ARBA00023125"/>
    </source>
</evidence>
<reference evidence="6" key="1">
    <citation type="journal article" date="2019" name="Int. J. Syst. Evol. Microbiol.">
        <title>The Global Catalogue of Microorganisms (GCM) 10K type strain sequencing project: providing services to taxonomists for standard genome sequencing and annotation.</title>
        <authorList>
            <consortium name="The Broad Institute Genomics Platform"/>
            <consortium name="The Broad Institute Genome Sequencing Center for Infectious Disease"/>
            <person name="Wu L."/>
            <person name="Ma J."/>
        </authorList>
    </citation>
    <scope>NUCLEOTIDE SEQUENCE [LARGE SCALE GENOMIC DNA]</scope>
    <source>
        <strain evidence="6">JCM 18304</strain>
    </source>
</reference>
<dbReference type="Gene3D" id="1.20.120.530">
    <property type="entry name" value="GntR ligand-binding domain-like"/>
    <property type="match status" value="1"/>
</dbReference>
<evidence type="ECO:0000259" key="4">
    <source>
        <dbReference type="PROSITE" id="PS50949"/>
    </source>
</evidence>
<dbReference type="CDD" id="cd07377">
    <property type="entry name" value="WHTH_GntR"/>
    <property type="match status" value="1"/>
</dbReference>
<dbReference type="SMART" id="SM00895">
    <property type="entry name" value="FCD"/>
    <property type="match status" value="1"/>
</dbReference>